<evidence type="ECO:0000259" key="1">
    <source>
        <dbReference type="Pfam" id="PF19197"/>
    </source>
</evidence>
<dbReference type="PANTHER" id="PTHR37948:SF1">
    <property type="entry name" value="BLL5189 PROTEIN"/>
    <property type="match status" value="1"/>
</dbReference>
<feature type="domain" description="DUF5872" evidence="1">
    <location>
        <begin position="4"/>
        <end position="113"/>
    </location>
</feature>
<sequence>MPIPVDQILYDTIKKRVYKKIPKHSAYRSGLIVKEYKKKFQKKYGSKNPYLGKYTKKKGLKRWFDEKWVNQRGTIGYQYKHDIYRPSKRITKKTPITHGELSKKEIKRAQKEKYTKGRVYRFKPNKTQKGGTQPSDFKPNLSPREIFQLGSFGGTYWRPIYSSVVKKHLKNVHKTYPKSWWKGIPENHLSKSVYDKSINKYNVKVGTSLEFWESKQWIQPQNPYGWLHWYCDYYMGKRSDDDERQINRWKALAGPKGRFMRFLVTQILKKKGKWNDETISPKIRQVLQHWGYKLTKADFDNEVKRRATK</sequence>
<evidence type="ECO:0000313" key="2">
    <source>
        <dbReference type="EMBL" id="QHU17718.1"/>
    </source>
</evidence>
<dbReference type="AlphaFoldDB" id="A0A6C0KMZ8"/>
<dbReference type="Pfam" id="PF19197">
    <property type="entry name" value="DUF5872"/>
    <property type="match status" value="1"/>
</dbReference>
<proteinExistence type="predicted"/>
<accession>A0A6C0KMZ8</accession>
<protein>
    <recommendedName>
        <fullName evidence="1">DUF5872 domain-containing protein</fullName>
    </recommendedName>
</protein>
<organism evidence="2">
    <name type="scientific">viral metagenome</name>
    <dbReference type="NCBI Taxonomy" id="1070528"/>
    <lineage>
        <taxon>unclassified sequences</taxon>
        <taxon>metagenomes</taxon>
        <taxon>organismal metagenomes</taxon>
    </lineage>
</organism>
<name>A0A6C0KMZ8_9ZZZZ</name>
<dbReference type="EMBL" id="MN740917">
    <property type="protein sequence ID" value="QHU17718.1"/>
    <property type="molecule type" value="Genomic_DNA"/>
</dbReference>
<dbReference type="InterPro" id="IPR043803">
    <property type="entry name" value="DUF5872"/>
</dbReference>
<dbReference type="PANTHER" id="PTHR37948">
    <property type="entry name" value="ZGC:113208"/>
    <property type="match status" value="1"/>
</dbReference>
<reference evidence="2" key="1">
    <citation type="journal article" date="2020" name="Nature">
        <title>Giant virus diversity and host interactions through global metagenomics.</title>
        <authorList>
            <person name="Schulz F."/>
            <person name="Roux S."/>
            <person name="Paez-Espino D."/>
            <person name="Jungbluth S."/>
            <person name="Walsh D.A."/>
            <person name="Denef V.J."/>
            <person name="McMahon K.D."/>
            <person name="Konstantinidis K.T."/>
            <person name="Eloe-Fadrosh E.A."/>
            <person name="Kyrpides N.C."/>
            <person name="Woyke T."/>
        </authorList>
    </citation>
    <scope>NUCLEOTIDE SEQUENCE</scope>
    <source>
        <strain evidence="2">GVMAG-S-3300012919-55</strain>
    </source>
</reference>